<dbReference type="EMBL" id="CP075869">
    <property type="protein sequence ID" value="QYT04930.1"/>
    <property type="molecule type" value="Genomic_DNA"/>
</dbReference>
<protein>
    <submittedName>
        <fullName evidence="2">Uncharacterized protein</fullName>
    </submittedName>
</protein>
<evidence type="ECO:0000313" key="2">
    <source>
        <dbReference type="EMBL" id="QYT04930.1"/>
    </source>
</evidence>
<evidence type="ECO:0000256" key="1">
    <source>
        <dbReference type="ARBA" id="ARBA00023242"/>
    </source>
</evidence>
<sequence length="318" mass="36419">MEHIHRKRPAAANMLSCMTMGPRTEASPRMKTTEPTARWPQQLPEQGRDNAKLRRIVVAQQPELHFITATLPQDMNNVQALSQIRSHVSKESHARRRRALAEKLALYHANRTSLKQQLWARVSDVSKDACSVCFPWPLSKDEFFLFNFFLEWVIPNGWTECITAEAQQAFQRGMKSVLLPVAMEDRSLFTAVMYVSARRYSLISNSPAEAEKYHERMIHYLLLCLQKIKLVINMQSYPTDAAMALVLCMATEAYWEGQPDAFQIHGLAFTEMAEARRALPERGKVDTFLLEMASKSIYDPRFNIVMGPSDMSELGNKH</sequence>
<dbReference type="Pfam" id="PF11951">
    <property type="entry name" value="Fungal_trans_2"/>
    <property type="match status" value="1"/>
</dbReference>
<gene>
    <name evidence="2" type="ORF">H0G86_011834</name>
</gene>
<evidence type="ECO:0000313" key="3">
    <source>
        <dbReference type="Proteomes" id="UP000826661"/>
    </source>
</evidence>
<accession>A0A8G0LRC8</accession>
<reference evidence="2 3" key="1">
    <citation type="journal article" date="2021" name="BMC Genomics">
        <title>Telomere-to-telomere genome assembly of asparaginase-producing Trichoderma simmonsii.</title>
        <authorList>
            <person name="Chung D."/>
            <person name="Kwon Y.M."/>
            <person name="Yang Y."/>
        </authorList>
    </citation>
    <scope>NUCLEOTIDE SEQUENCE [LARGE SCALE GENOMIC DNA]</scope>
    <source>
        <strain evidence="2 3">GH-Sj1</strain>
    </source>
</reference>
<keyword evidence="3" id="KW-1185">Reference proteome</keyword>
<proteinExistence type="predicted"/>
<name>A0A8G0LRC8_9HYPO</name>
<keyword evidence="1" id="KW-0539">Nucleus</keyword>
<dbReference type="Proteomes" id="UP000826661">
    <property type="component" value="Chromosome VI"/>
</dbReference>
<dbReference type="InterPro" id="IPR021858">
    <property type="entry name" value="Fun_TF"/>
</dbReference>
<organism evidence="2 3">
    <name type="scientific">Trichoderma simmonsii</name>
    <dbReference type="NCBI Taxonomy" id="1491479"/>
    <lineage>
        <taxon>Eukaryota</taxon>
        <taxon>Fungi</taxon>
        <taxon>Dikarya</taxon>
        <taxon>Ascomycota</taxon>
        <taxon>Pezizomycotina</taxon>
        <taxon>Sordariomycetes</taxon>
        <taxon>Hypocreomycetidae</taxon>
        <taxon>Hypocreales</taxon>
        <taxon>Hypocreaceae</taxon>
        <taxon>Trichoderma</taxon>
    </lineage>
</organism>
<dbReference type="AlphaFoldDB" id="A0A8G0LRC8"/>